<protein>
    <recommendedName>
        <fullName evidence="1">Reverse transcriptase domain-containing protein</fullName>
    </recommendedName>
</protein>
<feature type="domain" description="Reverse transcriptase" evidence="1">
    <location>
        <begin position="44"/>
        <end position="284"/>
    </location>
</feature>
<dbReference type="CDD" id="cd00304">
    <property type="entry name" value="RT_like"/>
    <property type="match status" value="1"/>
</dbReference>
<dbReference type="InterPro" id="IPR058912">
    <property type="entry name" value="HTH_animal"/>
</dbReference>
<evidence type="ECO:0000259" key="1">
    <source>
        <dbReference type="PROSITE" id="PS50878"/>
    </source>
</evidence>
<dbReference type="EMBL" id="CP092864">
    <property type="protein sequence ID" value="UYV62441.1"/>
    <property type="molecule type" value="Genomic_DNA"/>
</dbReference>
<reference evidence="2 3" key="1">
    <citation type="submission" date="2022-01" db="EMBL/GenBank/DDBJ databases">
        <title>A chromosomal length assembly of Cordylochernes scorpioides.</title>
        <authorList>
            <person name="Zeh D."/>
            <person name="Zeh J."/>
        </authorList>
    </citation>
    <scope>NUCLEOTIDE SEQUENCE [LARGE SCALE GENOMIC DNA]</scope>
    <source>
        <strain evidence="2">IN4F17</strain>
        <tissue evidence="2">Whole Body</tissue>
    </source>
</reference>
<dbReference type="PANTHER" id="PTHR21301">
    <property type="entry name" value="REVERSE TRANSCRIPTASE"/>
    <property type="match status" value="1"/>
</dbReference>
<dbReference type="Pfam" id="PF26215">
    <property type="entry name" value="HTH_animal"/>
    <property type="match status" value="1"/>
</dbReference>
<evidence type="ECO:0000313" key="2">
    <source>
        <dbReference type="EMBL" id="UYV62441.1"/>
    </source>
</evidence>
<dbReference type="PANTHER" id="PTHR21301:SF10">
    <property type="entry name" value="REVERSE TRANSCRIPTASE DOMAIN-CONTAINING PROTEIN"/>
    <property type="match status" value="1"/>
</dbReference>
<organism evidence="2 3">
    <name type="scientific">Cordylochernes scorpioides</name>
    <dbReference type="NCBI Taxonomy" id="51811"/>
    <lineage>
        <taxon>Eukaryota</taxon>
        <taxon>Metazoa</taxon>
        <taxon>Ecdysozoa</taxon>
        <taxon>Arthropoda</taxon>
        <taxon>Chelicerata</taxon>
        <taxon>Arachnida</taxon>
        <taxon>Pseudoscorpiones</taxon>
        <taxon>Cheliferoidea</taxon>
        <taxon>Chernetidae</taxon>
        <taxon>Cordylochernes</taxon>
    </lineage>
</organism>
<name>A0ABY6K0L6_9ARAC</name>
<proteinExistence type="predicted"/>
<dbReference type="InterPro" id="IPR000477">
    <property type="entry name" value="RT_dom"/>
</dbReference>
<dbReference type="Proteomes" id="UP001235939">
    <property type="component" value="Chromosome 02"/>
</dbReference>
<gene>
    <name evidence="2" type="ORF">LAZ67_2000599</name>
</gene>
<evidence type="ECO:0000313" key="3">
    <source>
        <dbReference type="Proteomes" id="UP001235939"/>
    </source>
</evidence>
<dbReference type="PROSITE" id="PS50878">
    <property type="entry name" value="RT_POL"/>
    <property type="match status" value="1"/>
</dbReference>
<dbReference type="Pfam" id="PF00078">
    <property type="entry name" value="RVT_1"/>
    <property type="match status" value="1"/>
</dbReference>
<sequence>MYVAVMYGGVVDVERVARGLHMLVNEGLGILTGNIAGMFSHPDGYRSTRLTDRAAHSAYIYGLPKIHKPEVPLRPIIAYHLSPAYPLAKYLSSFLSPLLTNYNNTLSINSTPHFINELTALKPDPAYTMCSFDVTSLYLCLPHQLITDGLTHFLQSQNVDSHTSSTIVQLTKTCLSMNTFSFLQHHYRQFRGSPMGSPLSTIIAEIVMTRIDNWITHTLPTDIQFWRRYIDDVFCICKRGFILSTLNNYNQDISFTLETETNHVLPFLDILIIRTPSSFHTTVYHKKQCPPCYTHYNSHCPTSHKIKIVRTLTKRISTHCSIDIFKIIERNRIITQLSMASFPLWFINKYTYTPASSNPSMTYRSLCFLPYSPSSVDIARKLKSYGIRTIYKNSPNLLSSLRHPHTKSSAPPAPLRSVGAVYSVSCEQCPATYVGETGRSVSIRMTEHSRNISRQDTKSLIYQHMQTTGHTFNINNPTIHYSHIHILHQRLILESIDIIGARYLSYSRTNIGKGHYHSQLALNMFGVVYTRCSVEENSRDRETNKLKYLTDDTPQRYPSFKKQEDSEKRFFYWIYASQDFGNISPSSVQAPVEGQLCPKTCEA</sequence>
<keyword evidence="3" id="KW-1185">Reference proteome</keyword>
<accession>A0ABY6K0L6</accession>